<evidence type="ECO:0000313" key="10">
    <source>
        <dbReference type="EMBL" id="PCE39671.1"/>
    </source>
</evidence>
<proteinExistence type="inferred from homology"/>
<comment type="pathway">
    <text evidence="1">Protein modification; protein glycosylation.</text>
</comment>
<feature type="repeat" description="TPR" evidence="8">
    <location>
        <begin position="28"/>
        <end position="61"/>
    </location>
</feature>
<dbReference type="InterPro" id="IPR011990">
    <property type="entry name" value="TPR-like_helical_dom_sf"/>
</dbReference>
<feature type="domain" description="O-GlcNAc transferase C-terminal" evidence="9">
    <location>
        <begin position="234"/>
        <end position="397"/>
    </location>
</feature>
<dbReference type="Proteomes" id="UP000218934">
    <property type="component" value="Unassembled WGS sequence"/>
</dbReference>
<dbReference type="Pfam" id="PF13424">
    <property type="entry name" value="TPR_12"/>
    <property type="match status" value="1"/>
</dbReference>
<reference evidence="10 11" key="1">
    <citation type="submission" date="2017-09" db="EMBL/GenBank/DDBJ databases">
        <title>The Catabolism of 3,6-Dichlorosalicylic acid is Initiated by the Cytochrome P450 Monooxygenase DsmABC in Rhizorhabdus dicambivorans Ndbn-20.</title>
        <authorList>
            <person name="Na L."/>
        </authorList>
    </citation>
    <scope>NUCLEOTIDE SEQUENCE [LARGE SCALE GENOMIC DNA]</scope>
    <source>
        <strain evidence="10 11">Ndbn-20m</strain>
    </source>
</reference>
<feature type="domain" description="O-GlcNAc transferase C-terminal" evidence="9">
    <location>
        <begin position="404"/>
        <end position="588"/>
    </location>
</feature>
<protein>
    <recommendedName>
        <fullName evidence="3">protein O-GlcNAc transferase</fullName>
        <ecNumber evidence="3">2.4.1.255</ecNumber>
    </recommendedName>
</protein>
<dbReference type="PROSITE" id="PS50293">
    <property type="entry name" value="TPR_REGION"/>
    <property type="match status" value="1"/>
</dbReference>
<dbReference type="Pfam" id="PF13844">
    <property type="entry name" value="Glyco_transf_41"/>
    <property type="match status" value="2"/>
</dbReference>
<dbReference type="Pfam" id="PF13181">
    <property type="entry name" value="TPR_8"/>
    <property type="match status" value="1"/>
</dbReference>
<keyword evidence="7 8" id="KW-0802">TPR repeat</keyword>
<dbReference type="PANTHER" id="PTHR44998:SF1">
    <property type="entry name" value="UDP-N-ACETYLGLUCOSAMINE--PEPTIDE N-ACETYLGLUCOSAMINYLTRANSFERASE 110 KDA SUBUNIT"/>
    <property type="match status" value="1"/>
</dbReference>
<dbReference type="SUPFAM" id="SSF48452">
    <property type="entry name" value="TPR-like"/>
    <property type="match status" value="1"/>
</dbReference>
<evidence type="ECO:0000256" key="2">
    <source>
        <dbReference type="ARBA" id="ARBA00005386"/>
    </source>
</evidence>
<feature type="repeat" description="TPR" evidence="8">
    <location>
        <begin position="130"/>
        <end position="163"/>
    </location>
</feature>
<dbReference type="InterPro" id="IPR019734">
    <property type="entry name" value="TPR_rpt"/>
</dbReference>
<feature type="repeat" description="TPR" evidence="8">
    <location>
        <begin position="62"/>
        <end position="95"/>
    </location>
</feature>
<dbReference type="EC" id="2.4.1.255" evidence="3"/>
<evidence type="ECO:0000256" key="3">
    <source>
        <dbReference type="ARBA" id="ARBA00011970"/>
    </source>
</evidence>
<keyword evidence="5" id="KW-0808">Transferase</keyword>
<dbReference type="GO" id="GO:0097363">
    <property type="term" value="F:protein O-acetylglucosaminyltransferase activity"/>
    <property type="evidence" value="ECO:0007669"/>
    <property type="project" value="UniProtKB-EC"/>
</dbReference>
<keyword evidence="4" id="KW-0328">Glycosyltransferase</keyword>
<evidence type="ECO:0000256" key="7">
    <source>
        <dbReference type="ARBA" id="ARBA00022803"/>
    </source>
</evidence>
<keyword evidence="11" id="KW-1185">Reference proteome</keyword>
<evidence type="ECO:0000256" key="8">
    <source>
        <dbReference type="PROSITE-ProRule" id="PRU00339"/>
    </source>
</evidence>
<evidence type="ECO:0000256" key="1">
    <source>
        <dbReference type="ARBA" id="ARBA00004922"/>
    </source>
</evidence>
<evidence type="ECO:0000259" key="9">
    <source>
        <dbReference type="Pfam" id="PF13844"/>
    </source>
</evidence>
<sequence length="622" mass="68376">MVALYRAGRHGELVERSLALAERYPHHAALFNLIGVAHSALGQLDLAVAAYDRALAIDPGSAETVNNLGVALRRLGRIDAATNCHRRALAIDPNNAAAFNNLGTDLRELGRADEAADCYRRAIELRPGLFEPHRNLGNMLIDAGKGDEAAQCFARALEIRPDDDYSRAQKLHRLAHLCDWNAMAADAPRMAELGLSGSTVSPFTLLALDDSPERHCIRARRYIAERFPLTERFAFTPRAGRPDRLRIGYFSADFHDHATMMLAGGLFERHDRSRFAIHAFSYGPDRNDAARRRLRAAVDSFEDVRALTDMDIAALARQERIDIAVDLKGLTHEGRPGIFAHGAAPVQIGWLGYPGTLGAPLLDYLIVDRWVIPDAQRRHYVEKLIHLPDCYQSNDDRRPIAATPTRSAVGLPEQGFVFACFNVSYKIGPDAFDIWMRLLAEIEDSVLWLLGGEPRAEANLRREAATRGISPDRLVFADPLPNAEHLARLRLADLFLDCFVYNAHTTASDALWAGLPVLTTPGEGFAARVAASLLDAVGLPEMIAPDREAYAATALDLARNPERLAAIRDRLAFGRLTCPLFDTGRFTVHIEAAYDMAHARWSAGLAPADITVAPHGASDAPI</sequence>
<dbReference type="PANTHER" id="PTHR44998">
    <property type="match status" value="1"/>
</dbReference>
<dbReference type="EMBL" id="NWUF01000054">
    <property type="protein sequence ID" value="PCE39671.1"/>
    <property type="molecule type" value="Genomic_DNA"/>
</dbReference>
<accession>A0A2A4FQJ7</accession>
<dbReference type="SUPFAM" id="SSF53756">
    <property type="entry name" value="UDP-Glycosyltransferase/glycogen phosphorylase"/>
    <property type="match status" value="1"/>
</dbReference>
<dbReference type="InterPro" id="IPR029489">
    <property type="entry name" value="OGT/SEC/SPY_C"/>
</dbReference>
<comment type="caution">
    <text evidence="10">The sequence shown here is derived from an EMBL/GenBank/DDBJ whole genome shotgun (WGS) entry which is preliminary data.</text>
</comment>
<dbReference type="SMART" id="SM00028">
    <property type="entry name" value="TPR"/>
    <property type="match status" value="4"/>
</dbReference>
<dbReference type="Gene3D" id="1.25.40.10">
    <property type="entry name" value="Tetratricopeptide repeat domain"/>
    <property type="match status" value="3"/>
</dbReference>
<gene>
    <name evidence="10" type="ORF">COO09_24325</name>
</gene>
<comment type="similarity">
    <text evidence="2">Belongs to the glycosyltransferase 41 family. O-GlcNAc transferase subfamily.</text>
</comment>
<dbReference type="PROSITE" id="PS50005">
    <property type="entry name" value="TPR"/>
    <property type="match status" value="4"/>
</dbReference>
<dbReference type="Gene3D" id="3.40.50.2000">
    <property type="entry name" value="Glycogen Phosphorylase B"/>
    <property type="match status" value="1"/>
</dbReference>
<dbReference type="KEGG" id="rdi:CMV14_13300"/>
<dbReference type="Pfam" id="PF13374">
    <property type="entry name" value="TPR_10"/>
    <property type="match status" value="1"/>
</dbReference>
<evidence type="ECO:0000256" key="5">
    <source>
        <dbReference type="ARBA" id="ARBA00022679"/>
    </source>
</evidence>
<feature type="repeat" description="TPR" evidence="8">
    <location>
        <begin position="96"/>
        <end position="129"/>
    </location>
</feature>
<keyword evidence="6" id="KW-0677">Repeat</keyword>
<evidence type="ECO:0000256" key="6">
    <source>
        <dbReference type="ARBA" id="ARBA00022737"/>
    </source>
</evidence>
<organism evidence="10 11">
    <name type="scientific">Rhizorhabdus dicambivorans</name>
    <dbReference type="NCBI Taxonomy" id="1850238"/>
    <lineage>
        <taxon>Bacteria</taxon>
        <taxon>Pseudomonadati</taxon>
        <taxon>Pseudomonadota</taxon>
        <taxon>Alphaproteobacteria</taxon>
        <taxon>Sphingomonadales</taxon>
        <taxon>Sphingomonadaceae</taxon>
        <taxon>Rhizorhabdus</taxon>
    </lineage>
</organism>
<name>A0A2A4FQJ7_9SPHN</name>
<dbReference type="AlphaFoldDB" id="A0A2A4FQJ7"/>
<dbReference type="Gene3D" id="3.40.50.11380">
    <property type="match status" value="1"/>
</dbReference>
<dbReference type="OrthoDB" id="146908at2"/>
<evidence type="ECO:0000313" key="11">
    <source>
        <dbReference type="Proteomes" id="UP000218934"/>
    </source>
</evidence>
<evidence type="ECO:0000256" key="4">
    <source>
        <dbReference type="ARBA" id="ARBA00022676"/>
    </source>
</evidence>